<keyword evidence="12" id="KW-1185">Reference proteome</keyword>
<dbReference type="PRINTS" id="PR01874">
    <property type="entry name" value="DNAREPAIRADA"/>
</dbReference>
<comment type="caution">
    <text evidence="11">The sequence shown here is derived from an EMBL/GenBank/DDBJ whole genome shotgun (WGS) entry which is preliminary data.</text>
</comment>
<dbReference type="InterPro" id="IPR027417">
    <property type="entry name" value="P-loop_NTPase"/>
</dbReference>
<dbReference type="GO" id="GO:0006310">
    <property type="term" value="P:DNA recombination"/>
    <property type="evidence" value="ECO:0007669"/>
    <property type="project" value="UniProtKB-UniRule"/>
</dbReference>
<dbReference type="Proteomes" id="UP000730161">
    <property type="component" value="Unassembled WGS sequence"/>
</dbReference>
<dbReference type="RefSeq" id="WP_211530655.1">
    <property type="nucleotide sequence ID" value="NZ_JWHL01000007.1"/>
</dbReference>
<dbReference type="EMBL" id="JWHL01000007">
    <property type="protein sequence ID" value="MBR1368987.1"/>
    <property type="molecule type" value="Genomic_DNA"/>
</dbReference>
<dbReference type="HAMAP" id="MF_00350">
    <property type="entry name" value="RadB"/>
    <property type="match status" value="1"/>
</dbReference>
<dbReference type="Gene3D" id="3.40.50.300">
    <property type="entry name" value="P-loop containing nucleotide triphosphate hydrolases"/>
    <property type="match status" value="1"/>
</dbReference>
<keyword evidence="6 9" id="KW-0238">DNA-binding</keyword>
<dbReference type="Pfam" id="PF08423">
    <property type="entry name" value="Rad51"/>
    <property type="match status" value="1"/>
</dbReference>
<evidence type="ECO:0000256" key="2">
    <source>
        <dbReference type="ARBA" id="ARBA00018143"/>
    </source>
</evidence>
<proteinExistence type="inferred from homology"/>
<name>A0A8J7W9Q6_9EURY</name>
<protein>
    <recommendedName>
        <fullName evidence="2 9">DNA repair and recombination protein RadB</fullName>
    </recommendedName>
</protein>
<dbReference type="SMART" id="SM00382">
    <property type="entry name" value="AAA"/>
    <property type="match status" value="1"/>
</dbReference>
<comment type="function">
    <text evidence="8 9">Involved in DNA repair and in homologous recombination. May regulate the cleavage reactions of the branch-structured DNA. Has a very weak ATPase activity that is not stimulated by DNA. Binds DNA but does not promote DNA strands exchange.</text>
</comment>
<evidence type="ECO:0000256" key="9">
    <source>
        <dbReference type="HAMAP-Rule" id="MF_00350"/>
    </source>
</evidence>
<sequence>MELNRISTGNPDLDRILGGGLERRMITQIYGEPGSGKSTLALMAAVATLREGEGVIFFDTEGFSPDRFTQIAGGDDPAADLATRLFLYEPIDFAEQGLMILDAGKIFQKKKIGLIVLDSATALYRSEMERRGDALKVLGRQMIDLLSLTRKHEIPALITNQVYMDVTTNRFSGLGGTSLSHISKAIIRIERREEKRRAIVVKHRSRPEGEYFDFIITGDGIRIC</sequence>
<evidence type="ECO:0000256" key="3">
    <source>
        <dbReference type="ARBA" id="ARBA00022741"/>
    </source>
</evidence>
<accession>A0A8J7W9Q6</accession>
<evidence type="ECO:0000256" key="7">
    <source>
        <dbReference type="ARBA" id="ARBA00023172"/>
    </source>
</evidence>
<dbReference type="AlphaFoldDB" id="A0A8J7W9Q6"/>
<dbReference type="SUPFAM" id="SSF52540">
    <property type="entry name" value="P-loop containing nucleoside triphosphate hydrolases"/>
    <property type="match status" value="1"/>
</dbReference>
<evidence type="ECO:0000256" key="1">
    <source>
        <dbReference type="ARBA" id="ARBA00006876"/>
    </source>
</evidence>
<feature type="domain" description="RecA family profile 1" evidence="10">
    <location>
        <begin position="2"/>
        <end position="162"/>
    </location>
</feature>
<dbReference type="PANTHER" id="PTHR22942">
    <property type="entry name" value="RECA/RAD51/RADA DNA STRAND-PAIRING FAMILY MEMBER"/>
    <property type="match status" value="1"/>
</dbReference>
<evidence type="ECO:0000256" key="6">
    <source>
        <dbReference type="ARBA" id="ARBA00023125"/>
    </source>
</evidence>
<dbReference type="GO" id="GO:0005524">
    <property type="term" value="F:ATP binding"/>
    <property type="evidence" value="ECO:0007669"/>
    <property type="project" value="UniProtKB-UniRule"/>
</dbReference>
<dbReference type="GO" id="GO:0140664">
    <property type="term" value="F:ATP-dependent DNA damage sensor activity"/>
    <property type="evidence" value="ECO:0007669"/>
    <property type="project" value="InterPro"/>
</dbReference>
<evidence type="ECO:0000256" key="4">
    <source>
        <dbReference type="ARBA" id="ARBA00022763"/>
    </source>
</evidence>
<evidence type="ECO:0000259" key="10">
    <source>
        <dbReference type="PROSITE" id="PS50162"/>
    </source>
</evidence>
<comment type="similarity">
    <text evidence="1 9">Belongs to the eukaryotic RecA-like protein family. RadB subfamily.</text>
</comment>
<organism evidence="11 12">
    <name type="scientific">Methanocalculus chunghsingensis</name>
    <dbReference type="NCBI Taxonomy" id="156457"/>
    <lineage>
        <taxon>Archaea</taxon>
        <taxon>Methanobacteriati</taxon>
        <taxon>Methanobacteriota</taxon>
        <taxon>Stenosarchaea group</taxon>
        <taxon>Methanomicrobia</taxon>
        <taxon>Methanomicrobiales</taxon>
        <taxon>Methanocalculaceae</taxon>
        <taxon>Methanocalculus</taxon>
    </lineage>
</organism>
<reference evidence="11" key="1">
    <citation type="submission" date="2014-12" db="EMBL/GenBank/DDBJ databases">
        <authorList>
            <person name="Huang H.-H."/>
            <person name="Chen S.-C."/>
            <person name="Lai M.-C."/>
        </authorList>
    </citation>
    <scope>NUCLEOTIDE SEQUENCE</scope>
    <source>
        <strain evidence="11">K1F9705b</strain>
    </source>
</reference>
<evidence type="ECO:0000313" key="11">
    <source>
        <dbReference type="EMBL" id="MBR1368987.1"/>
    </source>
</evidence>
<dbReference type="InterPro" id="IPR013632">
    <property type="entry name" value="Rad51_C"/>
</dbReference>
<dbReference type="GO" id="GO:0006281">
    <property type="term" value="P:DNA repair"/>
    <property type="evidence" value="ECO:0007669"/>
    <property type="project" value="UniProtKB-UniRule"/>
</dbReference>
<evidence type="ECO:0000313" key="12">
    <source>
        <dbReference type="Proteomes" id="UP000730161"/>
    </source>
</evidence>
<dbReference type="OrthoDB" id="17644at2157"/>
<dbReference type="PIRSF" id="PIRSF003336">
    <property type="entry name" value="RadB"/>
    <property type="match status" value="1"/>
</dbReference>
<gene>
    <name evidence="9" type="primary">radB</name>
    <name evidence="11" type="ORF">RJ53_05510</name>
</gene>
<evidence type="ECO:0000256" key="8">
    <source>
        <dbReference type="ARBA" id="ARBA00024641"/>
    </source>
</evidence>
<dbReference type="PANTHER" id="PTHR22942:SF47">
    <property type="entry name" value="DNA REPAIR AND RECOMBINATION PROTEIN RADB"/>
    <property type="match status" value="1"/>
</dbReference>
<keyword evidence="7 9" id="KW-0233">DNA recombination</keyword>
<keyword evidence="4 9" id="KW-0227">DNA damage</keyword>
<evidence type="ECO:0000256" key="5">
    <source>
        <dbReference type="ARBA" id="ARBA00022840"/>
    </source>
</evidence>
<dbReference type="GO" id="GO:0003684">
    <property type="term" value="F:damaged DNA binding"/>
    <property type="evidence" value="ECO:0007669"/>
    <property type="project" value="UniProtKB-UniRule"/>
</dbReference>
<dbReference type="InterPro" id="IPR011939">
    <property type="entry name" value="DNA_repair_and_recomb_RadB"/>
</dbReference>
<dbReference type="PROSITE" id="PS50162">
    <property type="entry name" value="RECA_2"/>
    <property type="match status" value="1"/>
</dbReference>
<dbReference type="InterPro" id="IPR003593">
    <property type="entry name" value="AAA+_ATPase"/>
</dbReference>
<dbReference type="NCBIfam" id="TIGR02237">
    <property type="entry name" value="recomb_radB"/>
    <property type="match status" value="1"/>
</dbReference>
<keyword evidence="3 9" id="KW-0547">Nucleotide-binding</keyword>
<keyword evidence="5 9" id="KW-0067">ATP-binding</keyword>
<dbReference type="InterPro" id="IPR020588">
    <property type="entry name" value="RecA_ATP-bd"/>
</dbReference>